<feature type="region of interest" description="Disordered" evidence="1">
    <location>
        <begin position="1"/>
        <end position="21"/>
    </location>
</feature>
<feature type="compositionally biased region" description="Low complexity" evidence="1">
    <location>
        <begin position="8"/>
        <end position="21"/>
    </location>
</feature>
<dbReference type="AlphaFoldDB" id="A0A5B7E967"/>
<organism evidence="2 3">
    <name type="scientific">Portunus trituberculatus</name>
    <name type="common">Swimming crab</name>
    <name type="synonym">Neptunus trituberculatus</name>
    <dbReference type="NCBI Taxonomy" id="210409"/>
    <lineage>
        <taxon>Eukaryota</taxon>
        <taxon>Metazoa</taxon>
        <taxon>Ecdysozoa</taxon>
        <taxon>Arthropoda</taxon>
        <taxon>Crustacea</taxon>
        <taxon>Multicrustacea</taxon>
        <taxon>Malacostraca</taxon>
        <taxon>Eumalacostraca</taxon>
        <taxon>Eucarida</taxon>
        <taxon>Decapoda</taxon>
        <taxon>Pleocyemata</taxon>
        <taxon>Brachyura</taxon>
        <taxon>Eubrachyura</taxon>
        <taxon>Portunoidea</taxon>
        <taxon>Portunidae</taxon>
        <taxon>Portuninae</taxon>
        <taxon>Portunus</taxon>
    </lineage>
</organism>
<proteinExistence type="predicted"/>
<comment type="caution">
    <text evidence="2">The sequence shown here is derived from an EMBL/GenBank/DDBJ whole genome shotgun (WGS) entry which is preliminary data.</text>
</comment>
<reference evidence="2 3" key="1">
    <citation type="submission" date="2019-05" db="EMBL/GenBank/DDBJ databases">
        <title>Another draft genome of Portunus trituberculatus and its Hox gene families provides insights of decapod evolution.</title>
        <authorList>
            <person name="Jeong J.-H."/>
            <person name="Song I."/>
            <person name="Kim S."/>
            <person name="Choi T."/>
            <person name="Kim D."/>
            <person name="Ryu S."/>
            <person name="Kim W."/>
        </authorList>
    </citation>
    <scope>NUCLEOTIDE SEQUENCE [LARGE SCALE GENOMIC DNA]</scope>
    <source>
        <tissue evidence="2">Muscle</tissue>
    </source>
</reference>
<gene>
    <name evidence="2" type="ORF">E2C01_023034</name>
</gene>
<keyword evidence="3" id="KW-1185">Reference proteome</keyword>
<sequence length="82" mass="9288">MDIFPDRNATTALPTPNTAAPPAAVKTSTLLVDIFIPVEEAFKGTCTYRWLWGRWVRVTINSLTNVPFCIWFRDVPVLAYVM</sequence>
<protein>
    <submittedName>
        <fullName evidence="2">Uncharacterized protein</fullName>
    </submittedName>
</protein>
<evidence type="ECO:0000313" key="2">
    <source>
        <dbReference type="EMBL" id="MPC29786.1"/>
    </source>
</evidence>
<dbReference type="EMBL" id="VSRR010002135">
    <property type="protein sequence ID" value="MPC29786.1"/>
    <property type="molecule type" value="Genomic_DNA"/>
</dbReference>
<evidence type="ECO:0000313" key="3">
    <source>
        <dbReference type="Proteomes" id="UP000324222"/>
    </source>
</evidence>
<name>A0A5B7E967_PORTR</name>
<dbReference type="Proteomes" id="UP000324222">
    <property type="component" value="Unassembled WGS sequence"/>
</dbReference>
<evidence type="ECO:0000256" key="1">
    <source>
        <dbReference type="SAM" id="MobiDB-lite"/>
    </source>
</evidence>
<accession>A0A5B7E967</accession>